<dbReference type="EMBL" id="QGGM01000001">
    <property type="protein sequence ID" value="PWK15197.1"/>
    <property type="molecule type" value="Genomic_DNA"/>
</dbReference>
<protein>
    <submittedName>
        <fullName evidence="11">CRISPR-associated Cas3 family helicase</fullName>
    </submittedName>
</protein>
<dbReference type="GO" id="GO:0003677">
    <property type="term" value="F:DNA binding"/>
    <property type="evidence" value="ECO:0007669"/>
    <property type="project" value="InterPro"/>
</dbReference>
<evidence type="ECO:0000256" key="6">
    <source>
        <dbReference type="ARBA" id="ARBA00022801"/>
    </source>
</evidence>
<dbReference type="InterPro" id="IPR006935">
    <property type="entry name" value="Helicase/UvrB_N"/>
</dbReference>
<dbReference type="CDD" id="cd17930">
    <property type="entry name" value="DEXHc_cas3"/>
    <property type="match status" value="1"/>
</dbReference>
<evidence type="ECO:0000256" key="3">
    <source>
        <dbReference type="ARBA" id="ARBA00022722"/>
    </source>
</evidence>
<dbReference type="GO" id="GO:0046872">
    <property type="term" value="F:metal ion binding"/>
    <property type="evidence" value="ECO:0007669"/>
    <property type="project" value="UniProtKB-KW"/>
</dbReference>
<comment type="similarity">
    <text evidence="2">In the central section; belongs to the CRISPR-associated helicase Cas3 family.</text>
</comment>
<evidence type="ECO:0000256" key="8">
    <source>
        <dbReference type="ARBA" id="ARBA00022840"/>
    </source>
</evidence>
<accession>A0A2V2A689</accession>
<dbReference type="InterPro" id="IPR006474">
    <property type="entry name" value="Helicase_Cas3_CRISPR-ass_core"/>
</dbReference>
<dbReference type="PROSITE" id="PS51643">
    <property type="entry name" value="HD_CAS3"/>
    <property type="match status" value="1"/>
</dbReference>
<keyword evidence="4" id="KW-0479">Metal-binding</keyword>
<evidence type="ECO:0000256" key="7">
    <source>
        <dbReference type="ARBA" id="ARBA00022806"/>
    </source>
</evidence>
<name>A0A2V2A689_PSYIM</name>
<proteinExistence type="inferred from homology"/>
<evidence type="ECO:0000256" key="1">
    <source>
        <dbReference type="ARBA" id="ARBA00006847"/>
    </source>
</evidence>
<reference evidence="11 12" key="1">
    <citation type="submission" date="2018-05" db="EMBL/GenBank/DDBJ databases">
        <title>Genomic Encyclopedia of Type Strains, Phase IV (KMG-IV): sequencing the most valuable type-strain genomes for metagenomic binning, comparative biology and taxonomic classification.</title>
        <authorList>
            <person name="Goeker M."/>
        </authorList>
    </citation>
    <scope>NUCLEOTIDE SEQUENCE [LARGE SCALE GENOMIC DNA]</scope>
    <source>
        <strain evidence="11 12">DSM 7229</strain>
    </source>
</reference>
<dbReference type="NCBIfam" id="TIGR01587">
    <property type="entry name" value="cas3_core"/>
    <property type="match status" value="1"/>
</dbReference>
<dbReference type="InterPro" id="IPR054712">
    <property type="entry name" value="Cas3-like_dom"/>
</dbReference>
<dbReference type="Proteomes" id="UP000245655">
    <property type="component" value="Unassembled WGS sequence"/>
</dbReference>
<comment type="caution">
    <text evidence="11">The sequence shown here is derived from an EMBL/GenBank/DDBJ whole genome shotgun (WGS) entry which is preliminary data.</text>
</comment>
<dbReference type="InterPro" id="IPR038257">
    <property type="entry name" value="CRISPR-assoc_Cas3_HD_sf"/>
</dbReference>
<dbReference type="GO" id="GO:0051607">
    <property type="term" value="P:defense response to virus"/>
    <property type="evidence" value="ECO:0007669"/>
    <property type="project" value="UniProtKB-KW"/>
</dbReference>
<keyword evidence="9" id="KW-0051">Antiviral defense</keyword>
<dbReference type="Gene3D" id="1.10.3210.30">
    <property type="match status" value="1"/>
</dbReference>
<dbReference type="SUPFAM" id="SSF52540">
    <property type="entry name" value="P-loop containing nucleoside triphosphate hydrolases"/>
    <property type="match status" value="1"/>
</dbReference>
<keyword evidence="7" id="KW-0347">Helicase</keyword>
<dbReference type="AlphaFoldDB" id="A0A2V2A689"/>
<keyword evidence="8" id="KW-0067">ATP-binding</keyword>
<evidence type="ECO:0000313" key="12">
    <source>
        <dbReference type="Proteomes" id="UP000245655"/>
    </source>
</evidence>
<dbReference type="InterPro" id="IPR014001">
    <property type="entry name" value="Helicase_ATP-bd"/>
</dbReference>
<dbReference type="Pfam" id="PF18019">
    <property type="entry name" value="Cas3_HD"/>
    <property type="match status" value="1"/>
</dbReference>
<sequence length="878" mass="98591">MNNDNEQNCSIVAGNTFIAHVRASDGHEQPLYDHLTGTAKISKNLATKIGLPLAGELIGLVHDLGKYSQEFQEYIKDSITYDNYKSLDLDEDEEAEILLKGKPKRGSVDHSTAGAIYLYKQLKGLSTSRINDSTQEKIKIGQGQLLADILFICVASHHSGMVNVIDKEGNEYLKNRKQKIEGKSHYQESLTNARDNELFAHLDDKINNQMLGEFSKAIANVLNDKSSKDKQKDFYIGFYARLLFSCLIDADRSNSIAFEHPDQAHLLDYQRPNWQTAIDKVEALYEDFANQAKNSPHNPINEQRTHIADTCYASGQQAQGIYTLTVPTGGGKTLASLRFALQHAKKHTLERIIYIIPFTSIIEQNAAEIRKVLEEKQADGSFDGKWVLEQHSNLEPDVQTWQSKLIMDNWNAPIVFTTMVQFLESCFGGGTKGVRRLHQLSRAVLIFDEIQTLPISCYYLFCNAINFLTRHASSTAVLCTATQPVLDNLPIAHNGSLNPSTEIIGNREQLATLFDTLKRVDIHDHTQTLRDLDNLTAYIEDNFQEYASTLVIVNTKAWATQLYQSLSASIAEDELFHLSTGQCARHRKDLLAKIRSRLDQGLPTLVISTQLIEAGVDVSFKSVIRFLAGLDSIAQAAGRCNRHGEMGDETGASLRGQVFIVRPDKENLSKLPTIELGRNKMSDILHSLRLPENEGKHLLDPDIMTEFFKVFYTTEHATKEMAYPIKNKNGKSSGTETIYGWLSNNTTNPVVNNENPNRLKNGQYPKLWQSFMDAGRAFKAIDAPTQAIIVPYHKAGVELINDLHGTLVSDGEFYKLVHKAQQYSVNVFPWMLQKLQDDKAIVMVRDTGILTLNEQFYDEHMGIDIAGKGKLDFVDFGM</sequence>
<gene>
    <name evidence="11" type="ORF">C8D84_101144</name>
</gene>
<evidence type="ECO:0000256" key="4">
    <source>
        <dbReference type="ARBA" id="ARBA00022723"/>
    </source>
</evidence>
<dbReference type="SUPFAM" id="SSF109604">
    <property type="entry name" value="HD-domain/PDEase-like"/>
    <property type="match status" value="1"/>
</dbReference>
<keyword evidence="12" id="KW-1185">Reference proteome</keyword>
<evidence type="ECO:0000259" key="10">
    <source>
        <dbReference type="PROSITE" id="PS51643"/>
    </source>
</evidence>
<feature type="domain" description="HD Cas3-type" evidence="10">
    <location>
        <begin position="24"/>
        <end position="253"/>
    </location>
</feature>
<dbReference type="GeneID" id="60253919"/>
<dbReference type="GO" id="GO:0005524">
    <property type="term" value="F:ATP binding"/>
    <property type="evidence" value="ECO:0007669"/>
    <property type="project" value="UniProtKB-KW"/>
</dbReference>
<dbReference type="InterPro" id="IPR027417">
    <property type="entry name" value="P-loop_NTPase"/>
</dbReference>
<dbReference type="RefSeq" id="WP_109589286.1">
    <property type="nucleotide sequence ID" value="NZ_CAJGZY010000001.1"/>
</dbReference>
<keyword evidence="6" id="KW-0378">Hydrolase</keyword>
<dbReference type="GO" id="GO:0004518">
    <property type="term" value="F:nuclease activity"/>
    <property type="evidence" value="ECO:0007669"/>
    <property type="project" value="UniProtKB-KW"/>
</dbReference>
<dbReference type="Pfam" id="PF04851">
    <property type="entry name" value="ResIII"/>
    <property type="match status" value="1"/>
</dbReference>
<evidence type="ECO:0000256" key="9">
    <source>
        <dbReference type="ARBA" id="ARBA00023118"/>
    </source>
</evidence>
<evidence type="ECO:0000256" key="5">
    <source>
        <dbReference type="ARBA" id="ARBA00022741"/>
    </source>
</evidence>
<dbReference type="GO" id="GO:0016787">
    <property type="term" value="F:hydrolase activity"/>
    <property type="evidence" value="ECO:0007669"/>
    <property type="project" value="UniProtKB-KW"/>
</dbReference>
<evidence type="ECO:0000313" key="11">
    <source>
        <dbReference type="EMBL" id="PWK15197.1"/>
    </source>
</evidence>
<dbReference type="SMART" id="SM00487">
    <property type="entry name" value="DEXDc"/>
    <property type="match status" value="1"/>
</dbReference>
<dbReference type="Gene3D" id="3.40.50.300">
    <property type="entry name" value="P-loop containing nucleotide triphosphate hydrolases"/>
    <property type="match status" value="2"/>
</dbReference>
<dbReference type="GO" id="GO:0004386">
    <property type="term" value="F:helicase activity"/>
    <property type="evidence" value="ECO:0007669"/>
    <property type="project" value="UniProtKB-KW"/>
</dbReference>
<dbReference type="Pfam" id="PF22590">
    <property type="entry name" value="Cas3-like_C_2"/>
    <property type="match status" value="1"/>
</dbReference>
<comment type="similarity">
    <text evidence="1">In the N-terminal section; belongs to the CRISPR-associated nuclease Cas3-HD family.</text>
</comment>
<organism evidence="11 12">
    <name type="scientific">Psychrobacter immobilis</name>
    <dbReference type="NCBI Taxonomy" id="498"/>
    <lineage>
        <taxon>Bacteria</taxon>
        <taxon>Pseudomonadati</taxon>
        <taxon>Pseudomonadota</taxon>
        <taxon>Gammaproteobacteria</taxon>
        <taxon>Moraxellales</taxon>
        <taxon>Moraxellaceae</taxon>
        <taxon>Psychrobacter</taxon>
    </lineage>
</organism>
<keyword evidence="5" id="KW-0547">Nucleotide-binding</keyword>
<dbReference type="CDD" id="cd09641">
    <property type="entry name" value="Cas3''_I"/>
    <property type="match status" value="1"/>
</dbReference>
<keyword evidence="3" id="KW-0540">Nuclease</keyword>
<dbReference type="InterPro" id="IPR006483">
    <property type="entry name" value="CRISPR-assoc_Cas3_HD"/>
</dbReference>
<dbReference type="NCBIfam" id="TIGR01596">
    <property type="entry name" value="cas3_HD"/>
    <property type="match status" value="1"/>
</dbReference>
<evidence type="ECO:0000256" key="2">
    <source>
        <dbReference type="ARBA" id="ARBA00009046"/>
    </source>
</evidence>